<protein>
    <recommendedName>
        <fullName evidence="8">MARVEL domain-containing protein</fullName>
    </recommendedName>
</protein>
<feature type="domain" description="MARVEL" evidence="8">
    <location>
        <begin position="10"/>
        <end position="136"/>
    </location>
</feature>
<comment type="caution">
    <text evidence="9">The sequence shown here is derived from an EMBL/GenBank/DDBJ whole genome shotgun (WGS) entry which is preliminary data.</text>
</comment>
<comment type="subcellular location">
    <subcellularLocation>
        <location evidence="1">Membrane</location>
        <topology evidence="1">Multi-pass membrane protein</topology>
    </subcellularLocation>
</comment>
<organism evidence="9 10">
    <name type="scientific">Holothuria leucospilota</name>
    <name type="common">Black long sea cucumber</name>
    <name type="synonym">Mertensiothuria leucospilota</name>
    <dbReference type="NCBI Taxonomy" id="206669"/>
    <lineage>
        <taxon>Eukaryota</taxon>
        <taxon>Metazoa</taxon>
        <taxon>Echinodermata</taxon>
        <taxon>Eleutherozoa</taxon>
        <taxon>Echinozoa</taxon>
        <taxon>Holothuroidea</taxon>
        <taxon>Aspidochirotacea</taxon>
        <taxon>Aspidochirotida</taxon>
        <taxon>Holothuriidae</taxon>
        <taxon>Holothuria</taxon>
    </lineage>
</organism>
<feature type="transmembrane region" description="Helical" evidence="7">
    <location>
        <begin position="79"/>
        <end position="103"/>
    </location>
</feature>
<keyword evidence="4 5" id="KW-0472">Membrane</keyword>
<evidence type="ECO:0000256" key="6">
    <source>
        <dbReference type="SAM" id="MobiDB-lite"/>
    </source>
</evidence>
<dbReference type="AlphaFoldDB" id="A0A9Q0YQI2"/>
<reference evidence="9" key="1">
    <citation type="submission" date="2021-10" db="EMBL/GenBank/DDBJ databases">
        <title>Tropical sea cucumber genome reveals ecological adaptation and Cuvierian tubules defense mechanism.</title>
        <authorList>
            <person name="Chen T."/>
        </authorList>
    </citation>
    <scope>NUCLEOTIDE SEQUENCE</scope>
    <source>
        <strain evidence="9">Nanhai2018</strain>
        <tissue evidence="9">Muscle</tissue>
    </source>
</reference>
<keyword evidence="2 5" id="KW-0812">Transmembrane</keyword>
<evidence type="ECO:0000256" key="1">
    <source>
        <dbReference type="ARBA" id="ARBA00004141"/>
    </source>
</evidence>
<evidence type="ECO:0000313" key="9">
    <source>
        <dbReference type="EMBL" id="KAJ8026740.1"/>
    </source>
</evidence>
<feature type="transmembrane region" description="Helical" evidence="7">
    <location>
        <begin position="47"/>
        <end position="67"/>
    </location>
</feature>
<proteinExistence type="predicted"/>
<evidence type="ECO:0000256" key="4">
    <source>
        <dbReference type="ARBA" id="ARBA00023136"/>
    </source>
</evidence>
<keyword evidence="3 7" id="KW-1133">Transmembrane helix</keyword>
<name>A0A9Q0YQI2_HOLLE</name>
<dbReference type="InterPro" id="IPR008253">
    <property type="entry name" value="Marvel"/>
</dbReference>
<dbReference type="GO" id="GO:0016020">
    <property type="term" value="C:membrane"/>
    <property type="evidence" value="ECO:0007669"/>
    <property type="project" value="UniProtKB-SubCell"/>
</dbReference>
<sequence length="189" mass="20596">MSTPKAVLGYLKSRSGSILLFQTIVSLAAFIVMVTEKKSENYGAFKFFAAISFMSFLISLGHMIIHFGDIKKSMTSFPWLLCQVVIGFIFIALFFLSSTIVAAKATYSHAGSAATMGFFLVASYCQSLYIDIKIYRSEDTSYEPQDNSGPEYSTTGHDTPAAIPPQYEPPYGGSTTPYQAGADSKPVIP</sequence>
<feature type="compositionally biased region" description="Polar residues" evidence="6">
    <location>
        <begin position="142"/>
        <end position="157"/>
    </location>
</feature>
<accession>A0A9Q0YQI2</accession>
<dbReference type="PROSITE" id="PS51225">
    <property type="entry name" value="MARVEL"/>
    <property type="match status" value="1"/>
</dbReference>
<keyword evidence="10" id="KW-1185">Reference proteome</keyword>
<evidence type="ECO:0000256" key="7">
    <source>
        <dbReference type="SAM" id="Phobius"/>
    </source>
</evidence>
<gene>
    <name evidence="9" type="ORF">HOLleu_31660</name>
</gene>
<feature type="region of interest" description="Disordered" evidence="6">
    <location>
        <begin position="140"/>
        <end position="189"/>
    </location>
</feature>
<evidence type="ECO:0000256" key="2">
    <source>
        <dbReference type="ARBA" id="ARBA00022692"/>
    </source>
</evidence>
<dbReference type="Proteomes" id="UP001152320">
    <property type="component" value="Chromosome 16"/>
</dbReference>
<evidence type="ECO:0000256" key="3">
    <source>
        <dbReference type="ARBA" id="ARBA00022989"/>
    </source>
</evidence>
<dbReference type="Pfam" id="PF01284">
    <property type="entry name" value="MARVEL"/>
    <property type="match status" value="1"/>
</dbReference>
<feature type="transmembrane region" description="Helical" evidence="7">
    <location>
        <begin position="109"/>
        <end position="130"/>
    </location>
</feature>
<feature type="transmembrane region" description="Helical" evidence="7">
    <location>
        <begin position="18"/>
        <end position="35"/>
    </location>
</feature>
<evidence type="ECO:0000256" key="5">
    <source>
        <dbReference type="PROSITE-ProRule" id="PRU00581"/>
    </source>
</evidence>
<dbReference type="EMBL" id="JAIZAY010000016">
    <property type="protein sequence ID" value="KAJ8026740.1"/>
    <property type="molecule type" value="Genomic_DNA"/>
</dbReference>
<dbReference type="OrthoDB" id="10028364at2759"/>
<evidence type="ECO:0000259" key="8">
    <source>
        <dbReference type="PROSITE" id="PS51225"/>
    </source>
</evidence>
<evidence type="ECO:0000313" key="10">
    <source>
        <dbReference type="Proteomes" id="UP001152320"/>
    </source>
</evidence>